<dbReference type="WBParaSite" id="PTRK_0000181600.1">
    <property type="protein sequence ID" value="PTRK_0000181600.1"/>
    <property type="gene ID" value="PTRK_0000181600"/>
</dbReference>
<feature type="compositionally biased region" description="Basic and acidic residues" evidence="1">
    <location>
        <begin position="179"/>
        <end position="198"/>
    </location>
</feature>
<sequence>MVKRKVHRKRTSSLPPSLVKPLVIRNELSQETPKTIKRSSKSSPSKELKSQSRLRLPIVKKKTLFGGTKNGYRKVAIPLEFSGNSITQHAHIVTNNTYHSDNKDEDLTVNDLLCHEVFFDEYLPKTRKEGLDDLNNRMFYIILFFSLFIVLYALEDFSTTDLKEQNENKRQTYTPPSRAGERSRGMKNHYEETKMDES</sequence>
<name>A0A0N4Z496_PARTI</name>
<proteinExistence type="predicted"/>
<evidence type="ECO:0000313" key="3">
    <source>
        <dbReference type="Proteomes" id="UP000038045"/>
    </source>
</evidence>
<organism evidence="3 4">
    <name type="scientific">Parastrongyloides trichosuri</name>
    <name type="common">Possum-specific nematode worm</name>
    <dbReference type="NCBI Taxonomy" id="131310"/>
    <lineage>
        <taxon>Eukaryota</taxon>
        <taxon>Metazoa</taxon>
        <taxon>Ecdysozoa</taxon>
        <taxon>Nematoda</taxon>
        <taxon>Chromadorea</taxon>
        <taxon>Rhabditida</taxon>
        <taxon>Tylenchina</taxon>
        <taxon>Panagrolaimomorpha</taxon>
        <taxon>Strongyloidoidea</taxon>
        <taxon>Strongyloididae</taxon>
        <taxon>Parastrongyloides</taxon>
    </lineage>
</organism>
<keyword evidence="2" id="KW-0472">Membrane</keyword>
<keyword evidence="2" id="KW-1133">Transmembrane helix</keyword>
<evidence type="ECO:0000313" key="4">
    <source>
        <dbReference type="WBParaSite" id="PTRK_0000181600.1"/>
    </source>
</evidence>
<evidence type="ECO:0000256" key="1">
    <source>
        <dbReference type="SAM" id="MobiDB-lite"/>
    </source>
</evidence>
<feature type="transmembrane region" description="Helical" evidence="2">
    <location>
        <begin position="137"/>
        <end position="154"/>
    </location>
</feature>
<keyword evidence="3" id="KW-1185">Reference proteome</keyword>
<dbReference type="Proteomes" id="UP000038045">
    <property type="component" value="Unplaced"/>
</dbReference>
<dbReference type="AlphaFoldDB" id="A0A0N4Z496"/>
<feature type="region of interest" description="Disordered" evidence="1">
    <location>
        <begin position="29"/>
        <end position="51"/>
    </location>
</feature>
<protein>
    <submittedName>
        <fullName evidence="4">Uncharacterized protein</fullName>
    </submittedName>
</protein>
<evidence type="ECO:0000256" key="2">
    <source>
        <dbReference type="SAM" id="Phobius"/>
    </source>
</evidence>
<reference evidence="4" key="1">
    <citation type="submission" date="2017-02" db="UniProtKB">
        <authorList>
            <consortium name="WormBaseParasite"/>
        </authorList>
    </citation>
    <scope>IDENTIFICATION</scope>
</reference>
<accession>A0A0N4Z496</accession>
<keyword evidence="2" id="KW-0812">Transmembrane</keyword>
<feature type="region of interest" description="Disordered" evidence="1">
    <location>
        <begin position="165"/>
        <end position="198"/>
    </location>
</feature>